<name>A0A8H4PWB0_9HYPO</name>
<keyword evidence="3" id="KW-1185">Reference proteome</keyword>
<evidence type="ECO:0000313" key="3">
    <source>
        <dbReference type="Proteomes" id="UP000557566"/>
    </source>
</evidence>
<dbReference type="Proteomes" id="UP000557566">
    <property type="component" value="Unassembled WGS sequence"/>
</dbReference>
<gene>
    <name evidence="2" type="ORF">G6O67_003358</name>
</gene>
<reference evidence="2 3" key="1">
    <citation type="journal article" date="2020" name="Genome Biol. Evol.">
        <title>A new high-quality draft genome assembly of the Chinese cordyceps Ophiocordyceps sinensis.</title>
        <authorList>
            <person name="Shu R."/>
            <person name="Zhang J."/>
            <person name="Meng Q."/>
            <person name="Zhang H."/>
            <person name="Zhou G."/>
            <person name="Li M."/>
            <person name="Wu P."/>
            <person name="Zhao Y."/>
            <person name="Chen C."/>
            <person name="Qin Q."/>
        </authorList>
    </citation>
    <scope>NUCLEOTIDE SEQUENCE [LARGE SCALE GENOMIC DNA]</scope>
    <source>
        <strain evidence="2 3">IOZ07</strain>
    </source>
</reference>
<feature type="region of interest" description="Disordered" evidence="1">
    <location>
        <begin position="228"/>
        <end position="277"/>
    </location>
</feature>
<protein>
    <recommendedName>
        <fullName evidence="4">Fungal N-terminal domain-containing protein</fullName>
    </recommendedName>
</protein>
<sequence length="388" mass="41048">MGERLSVTTAIIGLLAVGGKTMEKIWDLNLPATKLTPALGRALQEVKQCRSTVHLLYKTLCLLEAARLPFAERAAWIDVDELMSTLTDTVLAFSDLQAVCDELDQQRGPGSVAVGPGPVAVGPGPVAVGPGPATVGPGPAAVGPGPAAVGPDAASGYGQRIGALCSRIRWQSLSMNLMMTILKCPSQVDAQNASVALHRRLTRILTSDTALSHRMRFLQGASNGAVIMDRNAPPHYSVSDPEAPPPSSPPRSAPPRPAPPSRPAPSDPDSPAPYRSRAASPFSGYTLADIPVMSIVSLPVTTDELRDGSDVYTAAYARRMGRHLGQLAWNAELQSAGKTPEAIRGWTDADYTGDSTTGAENVHVADAPPAKKPRFYSIRVKRRCRACR</sequence>
<dbReference type="EMBL" id="JAAVMX010000003">
    <property type="protein sequence ID" value="KAF4511576.1"/>
    <property type="molecule type" value="Genomic_DNA"/>
</dbReference>
<evidence type="ECO:0008006" key="4">
    <source>
        <dbReference type="Google" id="ProtNLM"/>
    </source>
</evidence>
<feature type="compositionally biased region" description="Pro residues" evidence="1">
    <location>
        <begin position="242"/>
        <end position="271"/>
    </location>
</feature>
<comment type="caution">
    <text evidence="2">The sequence shown here is derived from an EMBL/GenBank/DDBJ whole genome shotgun (WGS) entry which is preliminary data.</text>
</comment>
<dbReference type="AlphaFoldDB" id="A0A8H4PWB0"/>
<organism evidence="2 3">
    <name type="scientific">Ophiocordyceps sinensis</name>
    <dbReference type="NCBI Taxonomy" id="72228"/>
    <lineage>
        <taxon>Eukaryota</taxon>
        <taxon>Fungi</taxon>
        <taxon>Dikarya</taxon>
        <taxon>Ascomycota</taxon>
        <taxon>Pezizomycotina</taxon>
        <taxon>Sordariomycetes</taxon>
        <taxon>Hypocreomycetidae</taxon>
        <taxon>Hypocreales</taxon>
        <taxon>Ophiocordycipitaceae</taxon>
        <taxon>Ophiocordyceps</taxon>
    </lineage>
</organism>
<proteinExistence type="predicted"/>
<evidence type="ECO:0000256" key="1">
    <source>
        <dbReference type="SAM" id="MobiDB-lite"/>
    </source>
</evidence>
<evidence type="ECO:0000313" key="2">
    <source>
        <dbReference type="EMBL" id="KAF4511576.1"/>
    </source>
</evidence>
<accession>A0A8H4PWB0</accession>
<dbReference type="OrthoDB" id="19923at2759"/>